<accession>A0A0E3ZCG3</accession>
<evidence type="ECO:0000256" key="4">
    <source>
        <dbReference type="ARBA" id="ARBA00022764"/>
    </source>
</evidence>
<evidence type="ECO:0000313" key="6">
    <source>
        <dbReference type="EMBL" id="AKC96122.1"/>
    </source>
</evidence>
<dbReference type="Pfam" id="PF13416">
    <property type="entry name" value="SBP_bac_8"/>
    <property type="match status" value="1"/>
</dbReference>
<dbReference type="KEGG" id="sns:VC03_02020"/>
<dbReference type="PATRIC" id="fig|1069640.6.peg.386"/>
<evidence type="ECO:0000313" key="7">
    <source>
        <dbReference type="Proteomes" id="UP000033103"/>
    </source>
</evidence>
<dbReference type="Proteomes" id="UP000033103">
    <property type="component" value="Chromosome"/>
</dbReference>
<gene>
    <name evidence="6" type="ORF">VC03_02020</name>
</gene>
<name>A0A0E3ZCG3_9FUSO</name>
<evidence type="ECO:0000256" key="1">
    <source>
        <dbReference type="ARBA" id="ARBA00004418"/>
    </source>
</evidence>
<dbReference type="GO" id="GO:0019808">
    <property type="term" value="F:polyamine binding"/>
    <property type="evidence" value="ECO:0007669"/>
    <property type="project" value="InterPro"/>
</dbReference>
<dbReference type="STRING" id="187101.VC03_02020"/>
<dbReference type="PANTHER" id="PTHR30222">
    <property type="entry name" value="SPERMIDINE/PUTRESCINE-BINDING PERIPLASMIC PROTEIN"/>
    <property type="match status" value="1"/>
</dbReference>
<evidence type="ECO:0000256" key="3">
    <source>
        <dbReference type="ARBA" id="ARBA00022729"/>
    </source>
</evidence>
<dbReference type="GO" id="GO:0042597">
    <property type="term" value="C:periplasmic space"/>
    <property type="evidence" value="ECO:0007669"/>
    <property type="project" value="UniProtKB-SubCell"/>
</dbReference>
<comment type="subcellular location">
    <subcellularLocation>
        <location evidence="1">Periplasm</location>
    </subcellularLocation>
</comment>
<proteinExistence type="predicted"/>
<sequence length="340" mass="39210">MVAMLFIVSFSCGSKKTNEVNIYTWTYFIPDEIIQGFEKETGIKVNISYYDNNDTLLTKLFTGRTQYDIISPSTDYVDILIKKGLLEKLDKKKLGDTFKNLDADNLNLYEYAKGYDDGLNYSLPYGFFATGITVNTKVLGKDFKRDLSIFEDEKYKGSMTMLDDGREVIGMILQNLGYPSNSKDDKQLEEVKNILLKYKKNLAKFDSTTFGKSLATGEFVVSHGYPDVFYETNEEEQKNFMYFLPKGAMMYIDNMAILKEAPNKENAYKFLEYLYRPENYAKYVELFRQVPVIKGTEKYTNVKPIVSASEVVKNAKLPLSLDEEAKEKQDRIWNEVKLAK</sequence>
<keyword evidence="7" id="KW-1185">Reference proteome</keyword>
<evidence type="ECO:0000256" key="5">
    <source>
        <dbReference type="PIRSR" id="PIRSR019574-1"/>
    </source>
</evidence>
<keyword evidence="4" id="KW-0574">Periplasm</keyword>
<dbReference type="PANTHER" id="PTHR30222:SF17">
    <property type="entry name" value="SPERMIDINE_PUTRESCINE-BINDING PERIPLASMIC PROTEIN"/>
    <property type="match status" value="1"/>
</dbReference>
<dbReference type="EMBL" id="CP011280">
    <property type="protein sequence ID" value="AKC96122.1"/>
    <property type="molecule type" value="Genomic_DNA"/>
</dbReference>
<evidence type="ECO:0000256" key="2">
    <source>
        <dbReference type="ARBA" id="ARBA00022448"/>
    </source>
</evidence>
<dbReference type="InterPro" id="IPR006059">
    <property type="entry name" value="SBP"/>
</dbReference>
<keyword evidence="3" id="KW-0732">Signal</keyword>
<protein>
    <submittedName>
        <fullName evidence="6">Spermidine/putrescine ABC transporter substrate-binding protein</fullName>
    </submittedName>
</protein>
<dbReference type="PRINTS" id="PR00909">
    <property type="entry name" value="SPERMDNBNDNG"/>
</dbReference>
<keyword evidence="2" id="KW-0813">Transport</keyword>
<dbReference type="GO" id="GO:0015846">
    <property type="term" value="P:polyamine transport"/>
    <property type="evidence" value="ECO:0007669"/>
    <property type="project" value="InterPro"/>
</dbReference>
<dbReference type="SUPFAM" id="SSF53850">
    <property type="entry name" value="Periplasmic binding protein-like II"/>
    <property type="match status" value="1"/>
</dbReference>
<reference evidence="6 7" key="1">
    <citation type="journal article" date="2012" name="BMC Genomics">
        <title>Genomic sequence analysis and characterization of Sneathia amnii sp. nov.</title>
        <authorList>
            <consortium name="Vaginal Microbiome Consortium (additional members)"/>
            <person name="Harwich M.D.Jr."/>
            <person name="Serrano M.G."/>
            <person name="Fettweis J.M."/>
            <person name="Alves J.M."/>
            <person name="Reimers M.A."/>
            <person name="Buck G.A."/>
            <person name="Jefferson K.K."/>
        </authorList>
    </citation>
    <scope>NUCLEOTIDE SEQUENCE [LARGE SCALE GENOMIC DNA]</scope>
    <source>
        <strain evidence="6 7">SN35</strain>
    </source>
</reference>
<dbReference type="PIRSF" id="PIRSF019574">
    <property type="entry name" value="Periplasmic_polyamine_BP"/>
    <property type="match status" value="1"/>
</dbReference>
<dbReference type="HOGENOM" id="CLU_026974_1_3_0"/>
<organism evidence="6 7">
    <name type="scientific">Sneathia vaginalis</name>
    <dbReference type="NCBI Taxonomy" id="187101"/>
    <lineage>
        <taxon>Bacteria</taxon>
        <taxon>Fusobacteriati</taxon>
        <taxon>Fusobacteriota</taxon>
        <taxon>Fusobacteriia</taxon>
        <taxon>Fusobacteriales</taxon>
        <taxon>Leptotrichiaceae</taxon>
        <taxon>Sneathia</taxon>
    </lineage>
</organism>
<dbReference type="OrthoDB" id="9769319at2"/>
<dbReference type="InterPro" id="IPR001188">
    <property type="entry name" value="Sperm_putr-bd"/>
</dbReference>
<dbReference type="AlphaFoldDB" id="A0A0E3ZCG3"/>
<feature type="binding site" evidence="5">
    <location>
        <begin position="164"/>
        <end position="167"/>
    </location>
    <ligand>
        <name>spermidine</name>
        <dbReference type="ChEBI" id="CHEBI:57834"/>
    </ligand>
</feature>
<dbReference type="Gene3D" id="3.40.190.10">
    <property type="entry name" value="Periplasmic binding protein-like II"/>
    <property type="match status" value="2"/>
</dbReference>